<dbReference type="InterPro" id="IPR004839">
    <property type="entry name" value="Aminotransferase_I/II_large"/>
</dbReference>
<keyword evidence="5" id="KW-0663">Pyridoxal phosphate</keyword>
<dbReference type="Proteomes" id="UP001164187">
    <property type="component" value="Chromosome"/>
</dbReference>
<evidence type="ECO:0000259" key="7">
    <source>
        <dbReference type="Pfam" id="PF00155"/>
    </source>
</evidence>
<dbReference type="GO" id="GO:0008483">
    <property type="term" value="F:transaminase activity"/>
    <property type="evidence" value="ECO:0007669"/>
    <property type="project" value="UniProtKB-KW"/>
</dbReference>
<dbReference type="InterPro" id="IPR004838">
    <property type="entry name" value="NHTrfase_class1_PyrdxlP-BS"/>
</dbReference>
<dbReference type="SUPFAM" id="SSF53383">
    <property type="entry name" value="PLP-dependent transferases"/>
    <property type="match status" value="1"/>
</dbReference>
<dbReference type="CDD" id="cd00609">
    <property type="entry name" value="AAT_like"/>
    <property type="match status" value="1"/>
</dbReference>
<dbReference type="InterPro" id="IPR050596">
    <property type="entry name" value="AspAT/PAT-like"/>
</dbReference>
<dbReference type="Gene3D" id="3.90.1150.10">
    <property type="entry name" value="Aspartate Aminotransferase, domain 1"/>
    <property type="match status" value="1"/>
</dbReference>
<evidence type="ECO:0000313" key="8">
    <source>
        <dbReference type="EMBL" id="WAW15658.1"/>
    </source>
</evidence>
<dbReference type="InterPro" id="IPR015424">
    <property type="entry name" value="PyrdxlP-dep_Trfase"/>
</dbReference>
<sequence>MIFSNRVSAMQASPVRKLVPYATAAKKDGVKVYHLNIGQPDIKTPEGFMKAVREFDEDVLAYADSVGSDELIDAMIDYYKTYDMEFSKDQLLITNGGSEALLFTLMALCSAGDNVLIPEPFYTNYNGFATCVDVKINPVTTTAENGFHLPSKEEILKCIDDKTRAILISNPGNPTGAIYTLEEMQMLAEIAIEKDLWIVADEVYREFVYDGLKYTSFGNLKNVEDRVIIVDSVSKRYSACGARIGSLACKNEEFIAQVLKLCQGRLCVPTLEMVGAAELYKTPKSYLEEVNKEYCKRRDTLYEEIMKIPGVVCEKPTGAFYVVVKLPVENAEDFVIFMLKEFRHNGATTMATPAENFYGTPGLGKDEVRLAYILNCDDLKAAAQCMKLGLEAYKAAGHK</sequence>
<evidence type="ECO:0000313" key="9">
    <source>
        <dbReference type="Proteomes" id="UP001164187"/>
    </source>
</evidence>
<dbReference type="RefSeq" id="WP_269312335.1">
    <property type="nucleotide sequence ID" value="NZ_CP114052.1"/>
</dbReference>
<keyword evidence="9" id="KW-1185">Reference proteome</keyword>
<keyword evidence="3 6" id="KW-0032">Aminotransferase</keyword>
<dbReference type="PANTHER" id="PTHR46383">
    <property type="entry name" value="ASPARTATE AMINOTRANSFERASE"/>
    <property type="match status" value="1"/>
</dbReference>
<name>A0ABY7JQM5_9FIRM</name>
<dbReference type="Gene3D" id="3.40.640.10">
    <property type="entry name" value="Type I PLP-dependent aspartate aminotransferase-like (Major domain)"/>
    <property type="match status" value="1"/>
</dbReference>
<evidence type="ECO:0000256" key="6">
    <source>
        <dbReference type="RuleBase" id="RU000481"/>
    </source>
</evidence>
<dbReference type="EMBL" id="CP114052">
    <property type="protein sequence ID" value="WAW15658.1"/>
    <property type="molecule type" value="Genomic_DNA"/>
</dbReference>
<evidence type="ECO:0000256" key="3">
    <source>
        <dbReference type="ARBA" id="ARBA00022576"/>
    </source>
</evidence>
<evidence type="ECO:0000256" key="1">
    <source>
        <dbReference type="ARBA" id="ARBA00001933"/>
    </source>
</evidence>
<dbReference type="InterPro" id="IPR015422">
    <property type="entry name" value="PyrdxlP-dep_Trfase_small"/>
</dbReference>
<reference evidence="8" key="1">
    <citation type="submission" date="2022-12" db="EMBL/GenBank/DDBJ databases">
        <title>Peptostreptococcus.</title>
        <authorList>
            <person name="Lee S.H."/>
        </authorList>
    </citation>
    <scope>NUCLEOTIDE SEQUENCE</scope>
    <source>
        <strain evidence="8">CBA3647</strain>
    </source>
</reference>
<dbReference type="InterPro" id="IPR015421">
    <property type="entry name" value="PyrdxlP-dep_Trfase_major"/>
</dbReference>
<comment type="similarity">
    <text evidence="2 6">Belongs to the class-I pyridoxal-phosphate-dependent aminotransferase family.</text>
</comment>
<dbReference type="Pfam" id="PF00155">
    <property type="entry name" value="Aminotran_1_2"/>
    <property type="match status" value="1"/>
</dbReference>
<dbReference type="EC" id="2.6.1.-" evidence="6"/>
<keyword evidence="4 6" id="KW-0808">Transferase</keyword>
<protein>
    <recommendedName>
        <fullName evidence="6">Aminotransferase</fullName>
        <ecNumber evidence="6">2.6.1.-</ecNumber>
    </recommendedName>
</protein>
<accession>A0ABY7JQM5</accession>
<feature type="domain" description="Aminotransferase class I/classII large" evidence="7">
    <location>
        <begin position="32"/>
        <end position="342"/>
    </location>
</feature>
<proteinExistence type="inferred from homology"/>
<evidence type="ECO:0000256" key="2">
    <source>
        <dbReference type="ARBA" id="ARBA00007441"/>
    </source>
</evidence>
<dbReference type="NCBIfam" id="NF005744">
    <property type="entry name" value="PRK07568.1"/>
    <property type="match status" value="1"/>
</dbReference>
<comment type="cofactor">
    <cofactor evidence="1 6">
        <name>pyridoxal 5'-phosphate</name>
        <dbReference type="ChEBI" id="CHEBI:597326"/>
    </cofactor>
</comment>
<organism evidence="8 9">
    <name type="scientific">Peptostreptococcus equinus</name>
    <dbReference type="NCBI Taxonomy" id="3003601"/>
    <lineage>
        <taxon>Bacteria</taxon>
        <taxon>Bacillati</taxon>
        <taxon>Bacillota</taxon>
        <taxon>Clostridia</taxon>
        <taxon>Peptostreptococcales</taxon>
        <taxon>Peptostreptococcaceae</taxon>
        <taxon>Peptostreptococcus</taxon>
    </lineage>
</organism>
<evidence type="ECO:0000256" key="4">
    <source>
        <dbReference type="ARBA" id="ARBA00022679"/>
    </source>
</evidence>
<evidence type="ECO:0000256" key="5">
    <source>
        <dbReference type="ARBA" id="ARBA00022898"/>
    </source>
</evidence>
<gene>
    <name evidence="8" type="ORF">O0R46_04210</name>
</gene>
<dbReference type="PROSITE" id="PS00105">
    <property type="entry name" value="AA_TRANSFER_CLASS_1"/>
    <property type="match status" value="1"/>
</dbReference>